<protein>
    <recommendedName>
        <fullName evidence="5">Sec-independent protein translocase protein TatC</fullName>
    </recommendedName>
</protein>
<reference evidence="6 7" key="1">
    <citation type="submission" date="2019-03" db="EMBL/GenBank/DDBJ databases">
        <title>The genome sequence of Nitrosococcus wardiae strain D1FHST reveals the archetypal metabolic capacity of ammonia-oxidizing Gammaproteobacteria.</title>
        <authorList>
            <person name="Wang L."/>
            <person name="Lim C.K."/>
            <person name="Hanson T.E."/>
            <person name="Dang H."/>
            <person name="Klotz M.G."/>
        </authorList>
    </citation>
    <scope>NUCLEOTIDE SEQUENCE [LARGE SCALE GENOMIC DNA]</scope>
    <source>
        <strain evidence="6 7">D1FHS</strain>
    </source>
</reference>
<evidence type="ECO:0000256" key="5">
    <source>
        <dbReference type="HAMAP-Rule" id="MF_00902"/>
    </source>
</evidence>
<accession>A0A4P7BX86</accession>
<sequence>MTTPESSGNEEQPLVSHLLELRNRLLRGIAAVLVLAVVLMPFANDLYRLLARPLMAHLPETNSMIATEVAAPFLTPFKLTLVTAIMLSVPMLLYQIWAFVAPGLYKNERRIILPLLASSTVLFFLGVAFAYFVAFPLMFGFFTQAAPEDIAVMTDISKYLDFVLTMFFAFGIAFEVPVATVLLVWTGVTDVERLREKRPYIIVAAFVLGMLLTPPDIISQTLLALPMWLLFEAGLWFSRLFLPKNSVEES</sequence>
<dbReference type="NCBIfam" id="TIGR00945">
    <property type="entry name" value="tatC"/>
    <property type="match status" value="1"/>
</dbReference>
<keyword evidence="3 5" id="KW-1133">Transmembrane helix</keyword>
<keyword evidence="4 5" id="KW-0472">Membrane</keyword>
<comment type="subcellular location">
    <subcellularLocation>
        <location evidence="5">Cell membrane</location>
        <topology evidence="5">Multi-pass membrane protein</topology>
    </subcellularLocation>
    <subcellularLocation>
        <location evidence="1">Membrane</location>
        <topology evidence="1">Multi-pass membrane protein</topology>
    </subcellularLocation>
</comment>
<dbReference type="GO" id="GO:0009977">
    <property type="term" value="F:proton motive force dependent protein transmembrane transporter activity"/>
    <property type="evidence" value="ECO:0007669"/>
    <property type="project" value="TreeGrafter"/>
</dbReference>
<keyword evidence="5" id="KW-1003">Cell membrane</keyword>
<dbReference type="PANTHER" id="PTHR30371:SF0">
    <property type="entry name" value="SEC-INDEPENDENT PROTEIN TRANSLOCASE PROTEIN TATC, CHLOROPLASTIC-RELATED"/>
    <property type="match status" value="1"/>
</dbReference>
<evidence type="ECO:0000256" key="3">
    <source>
        <dbReference type="ARBA" id="ARBA00022989"/>
    </source>
</evidence>
<evidence type="ECO:0000256" key="1">
    <source>
        <dbReference type="ARBA" id="ARBA00004141"/>
    </source>
</evidence>
<evidence type="ECO:0000313" key="6">
    <source>
        <dbReference type="EMBL" id="QBQ53744.1"/>
    </source>
</evidence>
<comment type="subunit">
    <text evidence="5">The Tat system comprises two distinct complexes: a TatABC complex, containing multiple copies of TatA, TatB and TatC subunits, and a separate TatA complex, containing only TatA subunits. Substrates initially bind to the TatABC complex, which probably triggers association of the separate TatA complex to form the active translocon.</text>
</comment>
<dbReference type="AlphaFoldDB" id="A0A4P7BX86"/>
<dbReference type="KEGG" id="nwr:E3U44_03870"/>
<keyword evidence="7" id="KW-1185">Reference proteome</keyword>
<dbReference type="PRINTS" id="PR01840">
    <property type="entry name" value="TATCFAMILY"/>
</dbReference>
<dbReference type="EMBL" id="CP038033">
    <property type="protein sequence ID" value="QBQ53744.1"/>
    <property type="molecule type" value="Genomic_DNA"/>
</dbReference>
<dbReference type="GO" id="GO:0065002">
    <property type="term" value="P:intracellular protein transmembrane transport"/>
    <property type="evidence" value="ECO:0007669"/>
    <property type="project" value="TreeGrafter"/>
</dbReference>
<dbReference type="GO" id="GO:0043953">
    <property type="term" value="P:protein transport by the Tat complex"/>
    <property type="evidence" value="ECO:0007669"/>
    <property type="project" value="UniProtKB-UniRule"/>
</dbReference>
<feature type="transmembrane region" description="Helical" evidence="5">
    <location>
        <begin position="200"/>
        <end position="218"/>
    </location>
</feature>
<feature type="transmembrane region" description="Helical" evidence="5">
    <location>
        <begin position="25"/>
        <end position="43"/>
    </location>
</feature>
<keyword evidence="5" id="KW-0653">Protein transport</keyword>
<name>A0A4P7BX86_9GAMM</name>
<dbReference type="PANTHER" id="PTHR30371">
    <property type="entry name" value="SEC-INDEPENDENT PROTEIN TRANSLOCASE PROTEIN TATC"/>
    <property type="match status" value="1"/>
</dbReference>
<feature type="transmembrane region" description="Helical" evidence="5">
    <location>
        <begin position="162"/>
        <end position="188"/>
    </location>
</feature>
<dbReference type="GO" id="GO:0033281">
    <property type="term" value="C:TAT protein transport complex"/>
    <property type="evidence" value="ECO:0007669"/>
    <property type="project" value="UniProtKB-UniRule"/>
</dbReference>
<keyword evidence="5" id="KW-0813">Transport</keyword>
<feature type="transmembrane region" description="Helical" evidence="5">
    <location>
        <begin position="79"/>
        <end position="100"/>
    </location>
</feature>
<dbReference type="Proteomes" id="UP000294325">
    <property type="component" value="Chromosome"/>
</dbReference>
<comment type="function">
    <text evidence="5">Part of the twin-arginine translocation (Tat) system that transports large folded proteins containing a characteristic twin-arginine motif in their signal peptide across membranes. Together with TatB, TatC is part of a receptor directly interacting with Tat signal peptides.</text>
</comment>
<comment type="similarity">
    <text evidence="5">Belongs to the TatC family.</text>
</comment>
<dbReference type="RefSeq" id="WP_134356756.1">
    <property type="nucleotide sequence ID" value="NZ_CP038033.1"/>
</dbReference>
<evidence type="ECO:0000313" key="7">
    <source>
        <dbReference type="Proteomes" id="UP000294325"/>
    </source>
</evidence>
<keyword evidence="2 5" id="KW-0812">Transmembrane</keyword>
<dbReference type="OrthoDB" id="9777044at2"/>
<dbReference type="HAMAP" id="MF_00902">
    <property type="entry name" value="TatC"/>
    <property type="match status" value="1"/>
</dbReference>
<dbReference type="Pfam" id="PF00902">
    <property type="entry name" value="TatC"/>
    <property type="match status" value="1"/>
</dbReference>
<comment type="caution">
    <text evidence="5">Lacks conserved residue(s) required for the propagation of feature annotation.</text>
</comment>
<evidence type="ECO:0000256" key="4">
    <source>
        <dbReference type="ARBA" id="ARBA00023136"/>
    </source>
</evidence>
<organism evidence="6 7">
    <name type="scientific">Nitrosococcus wardiae</name>
    <dbReference type="NCBI Taxonomy" id="1814290"/>
    <lineage>
        <taxon>Bacteria</taxon>
        <taxon>Pseudomonadati</taxon>
        <taxon>Pseudomonadota</taxon>
        <taxon>Gammaproteobacteria</taxon>
        <taxon>Chromatiales</taxon>
        <taxon>Chromatiaceae</taxon>
        <taxon>Nitrosococcus</taxon>
    </lineage>
</organism>
<keyword evidence="5" id="KW-0811">Translocation</keyword>
<gene>
    <name evidence="5 6" type="primary">tatC</name>
    <name evidence="6" type="ORF">E3U44_03870</name>
</gene>
<feature type="transmembrane region" description="Helical" evidence="5">
    <location>
        <begin position="112"/>
        <end position="142"/>
    </location>
</feature>
<evidence type="ECO:0000256" key="2">
    <source>
        <dbReference type="ARBA" id="ARBA00022692"/>
    </source>
</evidence>
<dbReference type="InterPro" id="IPR002033">
    <property type="entry name" value="TatC"/>
</dbReference>
<proteinExistence type="inferred from homology"/>